<dbReference type="EMBL" id="JAQGEF010000011">
    <property type="protein sequence ID" value="MDA3615313.1"/>
    <property type="molecule type" value="Genomic_DNA"/>
</dbReference>
<evidence type="ECO:0000256" key="4">
    <source>
        <dbReference type="ARBA" id="ARBA00022692"/>
    </source>
</evidence>
<keyword evidence="9" id="KW-1185">Reference proteome</keyword>
<dbReference type="EC" id="2.4.99.-" evidence="8"/>
<accession>A0ABT4UMD0</accession>
<feature type="transmembrane region" description="Helical" evidence="7">
    <location>
        <begin position="20"/>
        <end position="41"/>
    </location>
</feature>
<feature type="transmembrane region" description="Helical" evidence="7">
    <location>
        <begin position="398"/>
        <end position="422"/>
    </location>
</feature>
<feature type="transmembrane region" description="Helical" evidence="7">
    <location>
        <begin position="344"/>
        <end position="361"/>
    </location>
</feature>
<dbReference type="Proteomes" id="UP001210231">
    <property type="component" value="Unassembled WGS sequence"/>
</dbReference>
<dbReference type="Pfam" id="PF01790">
    <property type="entry name" value="LGT"/>
    <property type="match status" value="1"/>
</dbReference>
<comment type="caution">
    <text evidence="8">The sequence shown here is derived from an EMBL/GenBank/DDBJ whole genome shotgun (WGS) entry which is preliminary data.</text>
</comment>
<keyword evidence="3 8" id="KW-0808">Transferase</keyword>
<keyword evidence="8" id="KW-0328">Glycosyltransferase</keyword>
<evidence type="ECO:0000256" key="1">
    <source>
        <dbReference type="ARBA" id="ARBA00007150"/>
    </source>
</evidence>
<gene>
    <name evidence="8" type="ORF">O3P16_10880</name>
</gene>
<name>A0ABT4UMD0_9BACT</name>
<feature type="transmembrane region" description="Helical" evidence="7">
    <location>
        <begin position="190"/>
        <end position="207"/>
    </location>
</feature>
<dbReference type="PANTHER" id="PTHR30589:SF0">
    <property type="entry name" value="PHOSPHATIDYLGLYCEROL--PROLIPOPROTEIN DIACYLGLYCERYL TRANSFERASE"/>
    <property type="match status" value="1"/>
</dbReference>
<organism evidence="8 9">
    <name type="scientific">Polluticaenibacter yanchengensis</name>
    <dbReference type="NCBI Taxonomy" id="3014562"/>
    <lineage>
        <taxon>Bacteria</taxon>
        <taxon>Pseudomonadati</taxon>
        <taxon>Bacteroidota</taxon>
        <taxon>Chitinophagia</taxon>
        <taxon>Chitinophagales</taxon>
        <taxon>Chitinophagaceae</taxon>
        <taxon>Polluticaenibacter</taxon>
    </lineage>
</organism>
<keyword evidence="2" id="KW-1003">Cell membrane</keyword>
<evidence type="ECO:0000256" key="2">
    <source>
        <dbReference type="ARBA" id="ARBA00022475"/>
    </source>
</evidence>
<evidence type="ECO:0000256" key="3">
    <source>
        <dbReference type="ARBA" id="ARBA00022679"/>
    </source>
</evidence>
<evidence type="ECO:0000313" key="8">
    <source>
        <dbReference type="EMBL" id="MDA3615313.1"/>
    </source>
</evidence>
<keyword evidence="6 7" id="KW-0472">Membrane</keyword>
<evidence type="ECO:0000256" key="7">
    <source>
        <dbReference type="SAM" id="Phobius"/>
    </source>
</evidence>
<proteinExistence type="inferred from homology"/>
<evidence type="ECO:0000256" key="5">
    <source>
        <dbReference type="ARBA" id="ARBA00022989"/>
    </source>
</evidence>
<dbReference type="RefSeq" id="WP_407031638.1">
    <property type="nucleotide sequence ID" value="NZ_JAQGEF010000011.1"/>
</dbReference>
<feature type="transmembrane region" description="Helical" evidence="7">
    <location>
        <begin position="108"/>
        <end position="128"/>
    </location>
</feature>
<dbReference type="InterPro" id="IPR001640">
    <property type="entry name" value="Lgt"/>
</dbReference>
<evidence type="ECO:0000256" key="6">
    <source>
        <dbReference type="ARBA" id="ARBA00023136"/>
    </source>
</evidence>
<protein>
    <submittedName>
        <fullName evidence="8">Prolipoprotein diacylglyceryl transferase</fullName>
        <ecNumber evidence="8">2.4.99.-</ecNumber>
    </submittedName>
</protein>
<dbReference type="PANTHER" id="PTHR30589">
    <property type="entry name" value="PROLIPOPROTEIN DIACYLGLYCERYL TRANSFERASE"/>
    <property type="match status" value="1"/>
</dbReference>
<dbReference type="GO" id="GO:0016757">
    <property type="term" value="F:glycosyltransferase activity"/>
    <property type="evidence" value="ECO:0007669"/>
    <property type="project" value="UniProtKB-KW"/>
</dbReference>
<sequence>MYPNIYFLVKEWFGVELDFLRMFNTFGLLVACAFLAGAWVLTKELKRLQSKQYLKPVYKKITVGKGAETSTIISNAFFGFILGFKIIGIFTVAGALKNPQDFLLSRQGSLVAGILLAAVAGGYTWYAGNKNKLGKPETREIRYWPHDRVGDMIMLAAIFGFAGAKIFHNLENFDTFIKDPIGSLTSFDGLTFYGGLICAGIAILVYAKKNNINRWHLVDTFGPALMIAYAVGRLGCQVSGDGDWGIPNSAYISTPEGKVVPATFSQYEQTVQNNLAYYQKSLHGVTEVNDVKDVWHKTVKAPSWLPTGFVAYNYTNNVINEGVPLANCEGDWCRQLPVPVFPTPFYEAIMGFILFLILWKIRLKIDAPGVLFGVYLIFNGMERFLIEKIRVNTTSHFLGMHLSQAEIISFFLILAGAAIIVLRKNKKPEIIAIK</sequence>
<keyword evidence="5 7" id="KW-1133">Transmembrane helix</keyword>
<reference evidence="8 9" key="1">
    <citation type="submission" date="2022-12" db="EMBL/GenBank/DDBJ databases">
        <title>Chitinophagaceae gen. sp. nov., a new member of the family Chitinophagaceae, isolated from soil in a chemical factory.</title>
        <authorList>
            <person name="Ke Z."/>
        </authorList>
    </citation>
    <scope>NUCLEOTIDE SEQUENCE [LARGE SCALE GENOMIC DNA]</scope>
    <source>
        <strain evidence="8 9">LY-5</strain>
    </source>
</reference>
<feature type="transmembrane region" description="Helical" evidence="7">
    <location>
        <begin position="149"/>
        <end position="170"/>
    </location>
</feature>
<comment type="similarity">
    <text evidence="1">Belongs to the Lgt family.</text>
</comment>
<feature type="transmembrane region" description="Helical" evidence="7">
    <location>
        <begin position="76"/>
        <end position="96"/>
    </location>
</feature>
<keyword evidence="4 7" id="KW-0812">Transmembrane</keyword>
<evidence type="ECO:0000313" key="9">
    <source>
        <dbReference type="Proteomes" id="UP001210231"/>
    </source>
</evidence>